<gene>
    <name evidence="1" type="ORF">XELAEV_180369612mg</name>
</gene>
<sequence>TTSRQFLFPRAQAKA</sequence>
<reference evidence="2" key="1">
    <citation type="journal article" date="2016" name="Nature">
        <title>Genome evolution in the allotetraploid frog Xenopus laevis.</title>
        <authorList>
            <person name="Session A.M."/>
            <person name="Uno Y."/>
            <person name="Kwon T."/>
            <person name="Chapman J.A."/>
            <person name="Toyoda A."/>
            <person name="Takahashi S."/>
            <person name="Fukui A."/>
            <person name="Hikosaka A."/>
            <person name="Suzuki A."/>
            <person name="Kondo M."/>
            <person name="van Heeringen S.J."/>
            <person name="Quigley I."/>
            <person name="Heinz S."/>
            <person name="Ogino H."/>
            <person name="Ochi H."/>
            <person name="Hellsten U."/>
            <person name="Lyons J.B."/>
            <person name="Simakov O."/>
            <person name="Putnam N."/>
            <person name="Stites J."/>
            <person name="Kuroki Y."/>
            <person name="Tanaka T."/>
            <person name="Michiue T."/>
            <person name="Watanabe M."/>
            <person name="Bogdanovic O."/>
            <person name="Lister R."/>
            <person name="Georgiou G."/>
            <person name="Paranjpe S.S."/>
            <person name="van Kruijsbergen I."/>
            <person name="Shu S."/>
            <person name="Carlson J."/>
            <person name="Kinoshita T."/>
            <person name="Ohta Y."/>
            <person name="Mawaribuchi S."/>
            <person name="Jenkins J."/>
            <person name="Grimwood J."/>
            <person name="Schmutz J."/>
            <person name="Mitros T."/>
            <person name="Mozaffari S.V."/>
            <person name="Suzuki Y."/>
            <person name="Haramoto Y."/>
            <person name="Yamamoto T.S."/>
            <person name="Takagi C."/>
            <person name="Heald R."/>
            <person name="Miller K."/>
            <person name="Haudenschild C."/>
            <person name="Kitzman J."/>
            <person name="Nakayama T."/>
            <person name="Izutsu Y."/>
            <person name="Robert J."/>
            <person name="Fortriede J."/>
            <person name="Burns K."/>
            <person name="Lotay V."/>
            <person name="Karimi K."/>
            <person name="Yasuoka Y."/>
            <person name="Dichmann D.S."/>
            <person name="Flajnik M.F."/>
            <person name="Houston D.W."/>
            <person name="Shendure J."/>
            <person name="DuPasquier L."/>
            <person name="Vize P.D."/>
            <person name="Zorn A.M."/>
            <person name="Ito M."/>
            <person name="Marcotte E.M."/>
            <person name="Wallingford J.B."/>
            <person name="Ito Y."/>
            <person name="Asashima M."/>
            <person name="Ueno N."/>
            <person name="Matsuda Y."/>
            <person name="Veenstra G.J."/>
            <person name="Fujiyama A."/>
            <person name="Harland R.M."/>
            <person name="Taira M."/>
            <person name="Rokhsar D.S."/>
        </authorList>
    </citation>
    <scope>NUCLEOTIDE SEQUENCE [LARGE SCALE GENOMIC DNA]</scope>
    <source>
        <strain evidence="2">J</strain>
    </source>
</reference>
<proteinExistence type="predicted"/>
<protein>
    <submittedName>
        <fullName evidence="1">Uncharacterized protein</fullName>
    </submittedName>
</protein>
<name>A0A974H9P1_XENLA</name>
<dbReference type="Proteomes" id="UP000694892">
    <property type="component" value="Chromosome 7S"/>
</dbReference>
<evidence type="ECO:0000313" key="2">
    <source>
        <dbReference type="Proteomes" id="UP000694892"/>
    </source>
</evidence>
<dbReference type="EMBL" id="CM004479">
    <property type="protein sequence ID" value="OCT70037.1"/>
    <property type="molecule type" value="Genomic_DNA"/>
</dbReference>
<feature type="non-terminal residue" evidence="1">
    <location>
        <position position="1"/>
    </location>
</feature>
<accession>A0A974H9P1</accession>
<evidence type="ECO:0000313" key="1">
    <source>
        <dbReference type="EMBL" id="OCT70037.1"/>
    </source>
</evidence>
<organism evidence="1 2">
    <name type="scientific">Xenopus laevis</name>
    <name type="common">African clawed frog</name>
    <dbReference type="NCBI Taxonomy" id="8355"/>
    <lineage>
        <taxon>Eukaryota</taxon>
        <taxon>Metazoa</taxon>
        <taxon>Chordata</taxon>
        <taxon>Craniata</taxon>
        <taxon>Vertebrata</taxon>
        <taxon>Euteleostomi</taxon>
        <taxon>Amphibia</taxon>
        <taxon>Batrachia</taxon>
        <taxon>Anura</taxon>
        <taxon>Pipoidea</taxon>
        <taxon>Pipidae</taxon>
        <taxon>Xenopodinae</taxon>
        <taxon>Xenopus</taxon>
        <taxon>Xenopus</taxon>
    </lineage>
</organism>